<dbReference type="Gene3D" id="2.40.50.100">
    <property type="match status" value="1"/>
</dbReference>
<dbReference type="PANTHER" id="PTHR45266">
    <property type="entry name" value="OXALOACETATE DECARBOXYLASE ALPHA CHAIN"/>
    <property type="match status" value="1"/>
</dbReference>
<gene>
    <name evidence="4" type="ORF">OUY18_08550</name>
</gene>
<dbReference type="SUPFAM" id="SSF51230">
    <property type="entry name" value="Single hybrid motif"/>
    <property type="match status" value="1"/>
</dbReference>
<dbReference type="InterPro" id="IPR011053">
    <property type="entry name" value="Single_hybrid_motif"/>
</dbReference>
<reference evidence="4 5" key="1">
    <citation type="submission" date="2022-11" db="EMBL/GenBank/DDBJ databases">
        <authorList>
            <person name="Caiyu Z."/>
        </authorList>
    </citation>
    <scope>NUCLEOTIDE SEQUENCE [LARGE SCALE GENOMIC DNA]</scope>
    <source>
        <strain evidence="4 5">YR-4</strain>
    </source>
</reference>
<dbReference type="PANTHER" id="PTHR45266:SF3">
    <property type="entry name" value="OXALOACETATE DECARBOXYLASE ALPHA CHAIN"/>
    <property type="match status" value="1"/>
</dbReference>
<accession>A0ABT4BTR8</accession>
<evidence type="ECO:0000256" key="2">
    <source>
        <dbReference type="SAM" id="MobiDB-lite"/>
    </source>
</evidence>
<dbReference type="InterPro" id="IPR001882">
    <property type="entry name" value="Biotin_BS"/>
</dbReference>
<organism evidence="4 5">
    <name type="scientific">Caproiciproducens galactitolivorans</name>
    <dbReference type="NCBI Taxonomy" id="642589"/>
    <lineage>
        <taxon>Bacteria</taxon>
        <taxon>Bacillati</taxon>
        <taxon>Bacillota</taxon>
        <taxon>Clostridia</taxon>
        <taxon>Eubacteriales</taxon>
        <taxon>Acutalibacteraceae</taxon>
        <taxon>Caproiciproducens</taxon>
    </lineage>
</organism>
<name>A0ABT4BTR8_9FIRM</name>
<dbReference type="InterPro" id="IPR050709">
    <property type="entry name" value="Biotin_Carboxyl_Carrier/Decarb"/>
</dbReference>
<comment type="caution">
    <text evidence="4">The sequence shown here is derived from an EMBL/GenBank/DDBJ whole genome shotgun (WGS) entry which is preliminary data.</text>
</comment>
<dbReference type="Pfam" id="PF00364">
    <property type="entry name" value="Biotin_lipoyl"/>
    <property type="match status" value="1"/>
</dbReference>
<feature type="region of interest" description="Disordered" evidence="2">
    <location>
        <begin position="28"/>
        <end position="53"/>
    </location>
</feature>
<dbReference type="Proteomes" id="UP001082703">
    <property type="component" value="Unassembled WGS sequence"/>
</dbReference>
<evidence type="ECO:0000259" key="3">
    <source>
        <dbReference type="PROSITE" id="PS50968"/>
    </source>
</evidence>
<evidence type="ECO:0000313" key="4">
    <source>
        <dbReference type="EMBL" id="MCY1714303.1"/>
    </source>
</evidence>
<protein>
    <submittedName>
        <fullName evidence="4">Biotin/lipoyl-binding protein</fullName>
    </submittedName>
</protein>
<dbReference type="RefSeq" id="WP_268058346.1">
    <property type="nucleotide sequence ID" value="NZ_JAPOHA010000007.1"/>
</dbReference>
<sequence>MKNLKITVNGTVYDVQVEEAGSAAPVSVPSAPAVSAAPAAAPKPAAAPAPAPAPAAKAEVPADAELISCPMPGTIVSVNVAPGQSVKKNDVLLILEAMKMENEIMAPHDATVAAVHVNKGDAVDSGTPLVSLH</sequence>
<dbReference type="PROSITE" id="PS50968">
    <property type="entry name" value="BIOTINYL_LIPOYL"/>
    <property type="match status" value="1"/>
</dbReference>
<feature type="compositionally biased region" description="Low complexity" evidence="2">
    <location>
        <begin position="28"/>
        <end position="44"/>
    </location>
</feature>
<dbReference type="CDD" id="cd06850">
    <property type="entry name" value="biotinyl_domain"/>
    <property type="match status" value="1"/>
</dbReference>
<feature type="domain" description="Lipoyl-binding" evidence="3">
    <location>
        <begin position="55"/>
        <end position="133"/>
    </location>
</feature>
<proteinExistence type="predicted"/>
<keyword evidence="1" id="KW-0092">Biotin</keyword>
<dbReference type="EMBL" id="JAPOHA010000007">
    <property type="protein sequence ID" value="MCY1714303.1"/>
    <property type="molecule type" value="Genomic_DNA"/>
</dbReference>
<evidence type="ECO:0000256" key="1">
    <source>
        <dbReference type="ARBA" id="ARBA00023267"/>
    </source>
</evidence>
<evidence type="ECO:0000313" key="5">
    <source>
        <dbReference type="Proteomes" id="UP001082703"/>
    </source>
</evidence>
<keyword evidence="5" id="KW-1185">Reference proteome</keyword>
<dbReference type="InterPro" id="IPR000089">
    <property type="entry name" value="Biotin_lipoyl"/>
</dbReference>
<dbReference type="PROSITE" id="PS00188">
    <property type="entry name" value="BIOTIN"/>
    <property type="match status" value="1"/>
</dbReference>